<dbReference type="PANTHER" id="PTHR11945:SF781">
    <property type="entry name" value="MADS-BOX DOMAIN-CONTAINING PROTEIN"/>
    <property type="match status" value="1"/>
</dbReference>
<evidence type="ECO:0000256" key="3">
    <source>
        <dbReference type="ARBA" id="ARBA00023125"/>
    </source>
</evidence>
<evidence type="ECO:0000256" key="6">
    <source>
        <dbReference type="SAM" id="Coils"/>
    </source>
</evidence>
<sequence length="226" mass="25547">MNFIVIFPIVLLLQNELKMKKSLGRQKIEIKKLEVKSRQQVTFSKRRAGLFNKAAEISILCGAEIGILVFSSSGKIYTFGHPNVDSLLDRFLTANFAPPRPAEAYLPLAELNRDFENATAEFEFEKRRAAEVEERMRNSRRFWWDEPMECMGIEDLKRFRSSLMELRGKVAERVEKLAAVRNRGLLMPAASFHLAGNLQCAPLPSFHLAGSNSVATEIEGLGLGFI</sequence>
<proteinExistence type="predicted"/>
<evidence type="ECO:0000313" key="9">
    <source>
        <dbReference type="Proteomes" id="UP001642487"/>
    </source>
</evidence>
<dbReference type="SMART" id="SM00432">
    <property type="entry name" value="MADS"/>
    <property type="match status" value="1"/>
</dbReference>
<dbReference type="InterPro" id="IPR002100">
    <property type="entry name" value="TF_MADSbox"/>
</dbReference>
<organism evidence="8 9">
    <name type="scientific">Citrullus colocynthis</name>
    <name type="common">colocynth</name>
    <dbReference type="NCBI Taxonomy" id="252529"/>
    <lineage>
        <taxon>Eukaryota</taxon>
        <taxon>Viridiplantae</taxon>
        <taxon>Streptophyta</taxon>
        <taxon>Embryophyta</taxon>
        <taxon>Tracheophyta</taxon>
        <taxon>Spermatophyta</taxon>
        <taxon>Magnoliopsida</taxon>
        <taxon>eudicotyledons</taxon>
        <taxon>Gunneridae</taxon>
        <taxon>Pentapetalae</taxon>
        <taxon>rosids</taxon>
        <taxon>fabids</taxon>
        <taxon>Cucurbitales</taxon>
        <taxon>Cucurbitaceae</taxon>
        <taxon>Benincaseae</taxon>
        <taxon>Citrullus</taxon>
    </lineage>
</organism>
<dbReference type="InterPro" id="IPR036879">
    <property type="entry name" value="TF_MADSbox_sf"/>
</dbReference>
<evidence type="ECO:0000256" key="1">
    <source>
        <dbReference type="ARBA" id="ARBA00004123"/>
    </source>
</evidence>
<protein>
    <recommendedName>
        <fullName evidence="7">MADS-box domain-containing protein</fullName>
    </recommendedName>
</protein>
<reference evidence="8 9" key="1">
    <citation type="submission" date="2024-03" db="EMBL/GenBank/DDBJ databases">
        <authorList>
            <person name="Gkanogiannis A."/>
            <person name="Becerra Lopez-Lavalle L."/>
        </authorList>
    </citation>
    <scope>NUCLEOTIDE SEQUENCE [LARGE SCALE GENOMIC DNA]</scope>
</reference>
<evidence type="ECO:0000256" key="5">
    <source>
        <dbReference type="ARBA" id="ARBA00023242"/>
    </source>
</evidence>
<keyword evidence="6" id="KW-0175">Coiled coil</keyword>
<keyword evidence="4" id="KW-0804">Transcription</keyword>
<dbReference type="PANTHER" id="PTHR11945">
    <property type="entry name" value="MADS BOX PROTEIN"/>
    <property type="match status" value="1"/>
</dbReference>
<dbReference type="InterPro" id="IPR033896">
    <property type="entry name" value="MEF2-like_N"/>
</dbReference>
<dbReference type="EMBL" id="OZ021736">
    <property type="protein sequence ID" value="CAK9315254.1"/>
    <property type="molecule type" value="Genomic_DNA"/>
</dbReference>
<keyword evidence="9" id="KW-1185">Reference proteome</keyword>
<evidence type="ECO:0000256" key="4">
    <source>
        <dbReference type="ARBA" id="ARBA00023163"/>
    </source>
</evidence>
<gene>
    <name evidence="8" type="ORF">CITCOLO1_LOCUS7039</name>
</gene>
<dbReference type="Pfam" id="PF00319">
    <property type="entry name" value="SRF-TF"/>
    <property type="match status" value="1"/>
</dbReference>
<evidence type="ECO:0000259" key="7">
    <source>
        <dbReference type="PROSITE" id="PS50066"/>
    </source>
</evidence>
<feature type="coiled-coil region" evidence="6">
    <location>
        <begin position="108"/>
        <end position="135"/>
    </location>
</feature>
<dbReference type="Proteomes" id="UP001642487">
    <property type="component" value="Chromosome 2"/>
</dbReference>
<dbReference type="PROSITE" id="PS50066">
    <property type="entry name" value="MADS_BOX_2"/>
    <property type="match status" value="1"/>
</dbReference>
<dbReference type="PRINTS" id="PR00404">
    <property type="entry name" value="MADSDOMAIN"/>
</dbReference>
<comment type="subcellular location">
    <subcellularLocation>
        <location evidence="1">Nucleus</location>
    </subcellularLocation>
</comment>
<dbReference type="CDD" id="cd00265">
    <property type="entry name" value="MADS_MEF2_like"/>
    <property type="match status" value="1"/>
</dbReference>
<keyword evidence="3" id="KW-0238">DNA-binding</keyword>
<evidence type="ECO:0000313" key="8">
    <source>
        <dbReference type="EMBL" id="CAK9315254.1"/>
    </source>
</evidence>
<keyword evidence="2" id="KW-0805">Transcription regulation</keyword>
<name>A0ABP0Y495_9ROSI</name>
<evidence type="ECO:0000256" key="2">
    <source>
        <dbReference type="ARBA" id="ARBA00023015"/>
    </source>
</evidence>
<dbReference type="Gene3D" id="3.40.1810.10">
    <property type="entry name" value="Transcription factor, MADS-box"/>
    <property type="match status" value="1"/>
</dbReference>
<keyword evidence="5" id="KW-0539">Nucleus</keyword>
<feature type="domain" description="MADS-box" evidence="7">
    <location>
        <begin position="23"/>
        <end position="83"/>
    </location>
</feature>
<accession>A0ABP0Y495</accession>
<dbReference type="SUPFAM" id="SSF55455">
    <property type="entry name" value="SRF-like"/>
    <property type="match status" value="1"/>
</dbReference>